<keyword evidence="2" id="KW-1185">Reference proteome</keyword>
<organism evidence="1 2">
    <name type="scientific">Armillaria gallica</name>
    <name type="common">Bulbous honey fungus</name>
    <name type="synonym">Armillaria bulbosa</name>
    <dbReference type="NCBI Taxonomy" id="47427"/>
    <lineage>
        <taxon>Eukaryota</taxon>
        <taxon>Fungi</taxon>
        <taxon>Dikarya</taxon>
        <taxon>Basidiomycota</taxon>
        <taxon>Agaricomycotina</taxon>
        <taxon>Agaricomycetes</taxon>
        <taxon>Agaricomycetidae</taxon>
        <taxon>Agaricales</taxon>
        <taxon>Marasmiineae</taxon>
        <taxon>Physalacriaceae</taxon>
        <taxon>Armillaria</taxon>
    </lineage>
</organism>
<accession>A0A2H3EYA5</accession>
<sequence>MATKQVMPCRPPIFIRPSEVSPDRCLYFKKDVSPELQNRPLYLSDKESLPSAQKCRIGPIVDREWWRGS</sequence>
<dbReference type="AlphaFoldDB" id="A0A2H3EYA5"/>
<reference evidence="2" key="1">
    <citation type="journal article" date="2017" name="Nat. Ecol. Evol.">
        <title>Genome expansion and lineage-specific genetic innovations in the forest pathogenic fungi Armillaria.</title>
        <authorList>
            <person name="Sipos G."/>
            <person name="Prasanna A.N."/>
            <person name="Walter M.C."/>
            <person name="O'Connor E."/>
            <person name="Balint B."/>
            <person name="Krizsan K."/>
            <person name="Kiss B."/>
            <person name="Hess J."/>
            <person name="Varga T."/>
            <person name="Slot J."/>
            <person name="Riley R."/>
            <person name="Boka B."/>
            <person name="Rigling D."/>
            <person name="Barry K."/>
            <person name="Lee J."/>
            <person name="Mihaltcheva S."/>
            <person name="LaButti K."/>
            <person name="Lipzen A."/>
            <person name="Waldron R."/>
            <person name="Moloney N.M."/>
            <person name="Sperisen C."/>
            <person name="Kredics L."/>
            <person name="Vagvoelgyi C."/>
            <person name="Patrignani A."/>
            <person name="Fitzpatrick D."/>
            <person name="Nagy I."/>
            <person name="Doyle S."/>
            <person name="Anderson J.B."/>
            <person name="Grigoriev I.V."/>
            <person name="Gueldener U."/>
            <person name="Muensterkoetter M."/>
            <person name="Nagy L.G."/>
        </authorList>
    </citation>
    <scope>NUCLEOTIDE SEQUENCE [LARGE SCALE GENOMIC DNA]</scope>
    <source>
        <strain evidence="2">Ar21-2</strain>
    </source>
</reference>
<evidence type="ECO:0000313" key="2">
    <source>
        <dbReference type="Proteomes" id="UP000217790"/>
    </source>
</evidence>
<dbReference type="Proteomes" id="UP000217790">
    <property type="component" value="Unassembled WGS sequence"/>
</dbReference>
<evidence type="ECO:0000313" key="1">
    <source>
        <dbReference type="EMBL" id="PBL04304.1"/>
    </source>
</evidence>
<name>A0A2H3EYA5_ARMGA</name>
<proteinExistence type="predicted"/>
<protein>
    <submittedName>
        <fullName evidence="1">Uncharacterized protein</fullName>
    </submittedName>
</protein>
<dbReference type="InParanoid" id="A0A2H3EYA5"/>
<dbReference type="EMBL" id="KZ293644">
    <property type="protein sequence ID" value="PBL04304.1"/>
    <property type="molecule type" value="Genomic_DNA"/>
</dbReference>
<gene>
    <name evidence="1" type="ORF">ARMGADRAFT_49043</name>
</gene>
<dbReference type="OrthoDB" id="2831558at2759"/>